<dbReference type="InterPro" id="IPR012337">
    <property type="entry name" value="RNaseH-like_sf"/>
</dbReference>
<dbReference type="EMBL" id="NVUU01000006">
    <property type="protein sequence ID" value="PCI95914.1"/>
    <property type="molecule type" value="Genomic_DNA"/>
</dbReference>
<dbReference type="Pfam" id="PF00929">
    <property type="entry name" value="RNase_T"/>
    <property type="match status" value="1"/>
</dbReference>
<evidence type="ECO:0000313" key="5">
    <source>
        <dbReference type="EMBL" id="PCI95914.1"/>
    </source>
</evidence>
<keyword evidence="2" id="KW-0378">Hydrolase</keyword>
<dbReference type="CDD" id="cd06127">
    <property type="entry name" value="DEDDh"/>
    <property type="match status" value="1"/>
</dbReference>
<keyword evidence="3" id="KW-0269">Exonuclease</keyword>
<dbReference type="GO" id="GO:0008408">
    <property type="term" value="F:3'-5' exonuclease activity"/>
    <property type="evidence" value="ECO:0007669"/>
    <property type="project" value="TreeGrafter"/>
</dbReference>
<sequence>MLGIFLDTEASGLDAKKHKILEVAFKIVDLSAGEVQDNYESIVSTSQEEFTNSDKASLHVNGLTWEVIRQGTPPNLVSDRILEIFKKHNIVRGEAVFICQNPSFDRIFFTQLVDIDSQESMKWPYHWLDLASMYWSFAMKNAEEKNSPMPWDTGFTKDKIAKHFNIGSEDTPHRAMNGVEHLLKCYEAVVGFPEKSS</sequence>
<dbReference type="InterPro" id="IPR013520">
    <property type="entry name" value="Ribonucl_H"/>
</dbReference>
<evidence type="ECO:0000256" key="1">
    <source>
        <dbReference type="ARBA" id="ARBA00022722"/>
    </source>
</evidence>
<proteinExistence type="predicted"/>
<dbReference type="PANTHER" id="PTHR30231:SF4">
    <property type="entry name" value="PROTEIN NEN2"/>
    <property type="match status" value="1"/>
</dbReference>
<evidence type="ECO:0000259" key="4">
    <source>
        <dbReference type="Pfam" id="PF00929"/>
    </source>
</evidence>
<comment type="caution">
    <text evidence="5">The sequence shown here is derived from an EMBL/GenBank/DDBJ whole genome shotgun (WGS) entry which is preliminary data.</text>
</comment>
<dbReference type="Gene3D" id="3.30.420.10">
    <property type="entry name" value="Ribonuclease H-like superfamily/Ribonuclease H"/>
    <property type="match status" value="1"/>
</dbReference>
<keyword evidence="1" id="KW-0540">Nuclease</keyword>
<dbReference type="Proteomes" id="UP000217838">
    <property type="component" value="Unassembled WGS sequence"/>
</dbReference>
<evidence type="ECO:0000313" key="6">
    <source>
        <dbReference type="Proteomes" id="UP000217838"/>
    </source>
</evidence>
<reference evidence="6" key="1">
    <citation type="submission" date="2017-08" db="EMBL/GenBank/DDBJ databases">
        <title>A dynamic microbial community with high functional redundancy inhabits the cold, oxic subseafloor aquifer.</title>
        <authorList>
            <person name="Tully B.J."/>
            <person name="Wheat C.G."/>
            <person name="Glazer B.T."/>
            <person name="Huber J.A."/>
        </authorList>
    </citation>
    <scope>NUCLEOTIDE SEQUENCE [LARGE SCALE GENOMIC DNA]</scope>
</reference>
<dbReference type="PANTHER" id="PTHR30231">
    <property type="entry name" value="DNA POLYMERASE III SUBUNIT EPSILON"/>
    <property type="match status" value="1"/>
</dbReference>
<feature type="domain" description="Exonuclease" evidence="4">
    <location>
        <begin position="4"/>
        <end position="177"/>
    </location>
</feature>
<protein>
    <submittedName>
        <fullName evidence="5">DNA polymerase III subunit epsilon</fullName>
    </submittedName>
</protein>
<dbReference type="GO" id="GO:0003676">
    <property type="term" value="F:nucleic acid binding"/>
    <property type="evidence" value="ECO:0007669"/>
    <property type="project" value="InterPro"/>
</dbReference>
<dbReference type="InterPro" id="IPR036397">
    <property type="entry name" value="RNaseH_sf"/>
</dbReference>
<dbReference type="SUPFAM" id="SSF53098">
    <property type="entry name" value="Ribonuclease H-like"/>
    <property type="match status" value="1"/>
</dbReference>
<evidence type="ECO:0000256" key="3">
    <source>
        <dbReference type="ARBA" id="ARBA00022839"/>
    </source>
</evidence>
<organism evidence="5 6">
    <name type="scientific">Aerophobetes bacterium</name>
    <dbReference type="NCBI Taxonomy" id="2030807"/>
    <lineage>
        <taxon>Bacteria</taxon>
        <taxon>Candidatus Aerophobota</taxon>
    </lineage>
</organism>
<accession>A0A2A4YMG2</accession>
<gene>
    <name evidence="5" type="ORF">COB11_00785</name>
</gene>
<name>A0A2A4YMG2_UNCAE</name>
<dbReference type="AlphaFoldDB" id="A0A2A4YMG2"/>
<evidence type="ECO:0000256" key="2">
    <source>
        <dbReference type="ARBA" id="ARBA00022801"/>
    </source>
</evidence>